<dbReference type="GO" id="GO:0046872">
    <property type="term" value="F:metal ion binding"/>
    <property type="evidence" value="ECO:0007669"/>
    <property type="project" value="UniProtKB-KW"/>
</dbReference>
<dbReference type="InterPro" id="IPR056179">
    <property type="entry name" value="DHQS_C"/>
</dbReference>
<dbReference type="KEGG" id="ngv:CDO52_07210"/>
<protein>
    <recommendedName>
        <fullName evidence="8">2-epi-5-epi-valiolone synthase</fullName>
        <ecNumber evidence="7">4.2.3.152</ecNumber>
    </recommendedName>
</protein>
<reference evidence="11 12" key="1">
    <citation type="submission" date="2017-08" db="EMBL/GenBank/DDBJ databases">
        <title>The complete genome sequence of Nocardiopsis gilva YIM 90087.</title>
        <authorList>
            <person name="Yin M."/>
            <person name="Tang S."/>
        </authorList>
    </citation>
    <scope>NUCLEOTIDE SEQUENCE [LARGE SCALE GENOMIC DNA]</scope>
    <source>
        <strain evidence="11 12">YIM 90087</strain>
    </source>
</reference>
<keyword evidence="12" id="KW-1185">Reference proteome</keyword>
<dbReference type="InterPro" id="IPR030960">
    <property type="entry name" value="DHQS/DOIS_N"/>
</dbReference>
<evidence type="ECO:0000313" key="12">
    <source>
        <dbReference type="Proteomes" id="UP000215005"/>
    </source>
</evidence>
<evidence type="ECO:0000259" key="10">
    <source>
        <dbReference type="Pfam" id="PF24621"/>
    </source>
</evidence>
<feature type="domain" description="3-dehydroquinate synthase N-terminal" evidence="9">
    <location>
        <begin position="90"/>
        <end position="202"/>
    </location>
</feature>
<dbReference type="EMBL" id="CP022753">
    <property type="protein sequence ID" value="ASU82604.1"/>
    <property type="molecule type" value="Genomic_DNA"/>
</dbReference>
<evidence type="ECO:0000313" key="11">
    <source>
        <dbReference type="EMBL" id="ASU82604.1"/>
    </source>
</evidence>
<evidence type="ECO:0000259" key="9">
    <source>
        <dbReference type="Pfam" id="PF01761"/>
    </source>
</evidence>
<accession>A0A223S3A0</accession>
<dbReference type="Gene3D" id="1.20.1090.10">
    <property type="entry name" value="Dehydroquinate synthase-like - alpha domain"/>
    <property type="match status" value="1"/>
</dbReference>
<dbReference type="GO" id="GO:0003856">
    <property type="term" value="F:3-dehydroquinate synthase activity"/>
    <property type="evidence" value="ECO:0007669"/>
    <property type="project" value="TreeGrafter"/>
</dbReference>
<evidence type="ECO:0000256" key="5">
    <source>
        <dbReference type="ARBA" id="ARBA00023239"/>
    </source>
</evidence>
<dbReference type="Pfam" id="PF01761">
    <property type="entry name" value="DHQ_synthase"/>
    <property type="match status" value="1"/>
</dbReference>
<dbReference type="InterPro" id="IPR050071">
    <property type="entry name" value="Dehydroquinate_synthase"/>
</dbReference>
<sequence length="411" mass="44747">MRHILHKGEFVYPSPRTQGWRVKAQLDVEYEVIETPGLLDPDNPELLAVPGGGSTTDTRLIILDHAVDELYGTRIRSYFAENSATVEYLTLPGSEEYKSIDRALEVVNKLNEVGTNRLSNPPIVIGGGVVADVVGVAASLYRRGIPFIRVPTTLLSQVDVSVAAKSGVNYGGYRNRLGSYTPPPRTLIDREFLATVPDRQLRNGMGEIFKMALIKDQRLFELLEEHGAELIQHRFQDPTPGYDGLTGTIADEVIGRSIAGMAEELEPNLWEKNLQRSVDYGHSFSPLVEMRASPELLHGEAVAMDCVFSAIIAAHRGLISGADLDRIIAVARRLGLEPSHPLFSDVALVSEALADTIRHRNGQQNLPILTGIGAVCFLNDVTEGEIAQACDGMGRLLASHADDHAQSVGAS</sequence>
<dbReference type="Gene3D" id="3.40.50.1970">
    <property type="match status" value="1"/>
</dbReference>
<dbReference type="Proteomes" id="UP000215005">
    <property type="component" value="Chromosome"/>
</dbReference>
<evidence type="ECO:0000256" key="3">
    <source>
        <dbReference type="ARBA" id="ARBA00022741"/>
    </source>
</evidence>
<dbReference type="Pfam" id="PF24621">
    <property type="entry name" value="DHQS_C"/>
    <property type="match status" value="1"/>
</dbReference>
<dbReference type="PANTHER" id="PTHR43622:SF3">
    <property type="entry name" value="2-EPI-5-EPI-VALIOLONE SYNTHASE"/>
    <property type="match status" value="1"/>
</dbReference>
<dbReference type="OrthoDB" id="9806583at2"/>
<evidence type="ECO:0000256" key="6">
    <source>
        <dbReference type="ARBA" id="ARBA00023993"/>
    </source>
</evidence>
<dbReference type="CDD" id="cd08199">
    <property type="entry name" value="EEVS"/>
    <property type="match status" value="1"/>
</dbReference>
<dbReference type="EC" id="4.2.3.152" evidence="7"/>
<keyword evidence="5" id="KW-0456">Lyase</keyword>
<evidence type="ECO:0000256" key="2">
    <source>
        <dbReference type="ARBA" id="ARBA00022723"/>
    </source>
</evidence>
<comment type="catalytic activity">
    <reaction evidence="6">
        <text>D-sedoheptulose 7-phosphate = 2-epi-5-epi-valiolone + phosphate</text>
        <dbReference type="Rhea" id="RHEA:44184"/>
        <dbReference type="ChEBI" id="CHEBI:43474"/>
        <dbReference type="ChEBI" id="CHEBI:57483"/>
        <dbReference type="ChEBI" id="CHEBI:84187"/>
        <dbReference type="EC" id="4.2.3.152"/>
    </reaction>
</comment>
<gene>
    <name evidence="11" type="ORF">CDO52_07210</name>
</gene>
<keyword evidence="2" id="KW-0479">Metal-binding</keyword>
<dbReference type="AlphaFoldDB" id="A0A223S3A0"/>
<dbReference type="GO" id="GO:0000166">
    <property type="term" value="F:nucleotide binding"/>
    <property type="evidence" value="ECO:0007669"/>
    <property type="project" value="UniProtKB-KW"/>
</dbReference>
<feature type="domain" description="3-dehydroquinate synthase C-terminal" evidence="10">
    <location>
        <begin position="204"/>
        <end position="341"/>
    </location>
</feature>
<evidence type="ECO:0000256" key="4">
    <source>
        <dbReference type="ARBA" id="ARBA00023027"/>
    </source>
</evidence>
<dbReference type="PANTHER" id="PTHR43622">
    <property type="entry name" value="3-DEHYDROQUINATE SYNTHASE"/>
    <property type="match status" value="1"/>
</dbReference>
<keyword evidence="4" id="KW-0520">NAD</keyword>
<evidence type="ECO:0000256" key="1">
    <source>
        <dbReference type="ARBA" id="ARBA00001911"/>
    </source>
</evidence>
<keyword evidence="3" id="KW-0547">Nucleotide-binding</keyword>
<name>A0A223S3A0_9ACTN</name>
<proteinExistence type="predicted"/>
<dbReference type="InterPro" id="IPR035872">
    <property type="entry name" value="EEVS-like"/>
</dbReference>
<organism evidence="11 12">
    <name type="scientific">Nocardiopsis gilva YIM 90087</name>
    <dbReference type="NCBI Taxonomy" id="1235441"/>
    <lineage>
        <taxon>Bacteria</taxon>
        <taxon>Bacillati</taxon>
        <taxon>Actinomycetota</taxon>
        <taxon>Actinomycetes</taxon>
        <taxon>Streptosporangiales</taxon>
        <taxon>Nocardiopsidaceae</taxon>
        <taxon>Nocardiopsis</taxon>
    </lineage>
</organism>
<dbReference type="GO" id="GO:0017000">
    <property type="term" value="P:antibiotic biosynthetic process"/>
    <property type="evidence" value="ECO:0007669"/>
    <property type="project" value="InterPro"/>
</dbReference>
<comment type="cofactor">
    <cofactor evidence="1">
        <name>NAD(+)</name>
        <dbReference type="ChEBI" id="CHEBI:57540"/>
    </cofactor>
</comment>
<dbReference type="SUPFAM" id="SSF56796">
    <property type="entry name" value="Dehydroquinate synthase-like"/>
    <property type="match status" value="1"/>
</dbReference>
<evidence type="ECO:0000256" key="8">
    <source>
        <dbReference type="ARBA" id="ARBA00024092"/>
    </source>
</evidence>
<evidence type="ECO:0000256" key="7">
    <source>
        <dbReference type="ARBA" id="ARBA00024060"/>
    </source>
</evidence>